<proteinExistence type="predicted"/>
<reference evidence="2" key="1">
    <citation type="submission" date="2022-11" db="UniProtKB">
        <authorList>
            <consortium name="WormBaseParasite"/>
        </authorList>
    </citation>
    <scope>IDENTIFICATION</scope>
</reference>
<organism evidence="1 2">
    <name type="scientific">Ditylenchus dipsaci</name>
    <dbReference type="NCBI Taxonomy" id="166011"/>
    <lineage>
        <taxon>Eukaryota</taxon>
        <taxon>Metazoa</taxon>
        <taxon>Ecdysozoa</taxon>
        <taxon>Nematoda</taxon>
        <taxon>Chromadorea</taxon>
        <taxon>Rhabditida</taxon>
        <taxon>Tylenchina</taxon>
        <taxon>Tylenchomorpha</taxon>
        <taxon>Sphaerularioidea</taxon>
        <taxon>Anguinidae</taxon>
        <taxon>Anguininae</taxon>
        <taxon>Ditylenchus</taxon>
    </lineage>
</organism>
<dbReference type="WBParaSite" id="jg10610">
    <property type="protein sequence ID" value="jg10610"/>
    <property type="gene ID" value="jg10610"/>
</dbReference>
<dbReference type="AlphaFoldDB" id="A0A915CP26"/>
<keyword evidence="1" id="KW-1185">Reference proteome</keyword>
<sequence length="165" mass="17794">MQTPSAEPSLSVQRTQYTINEVEKEDVTQVVETVAASREFYSSVATPKVLVNRKGARSAEANTTEATSIDKVTTNEETAVLIQNSPASVVKTAESAGNSAIELPYQKSPAEYLSRCLTRPSKIFTMSIQSCWCLISSPSPSSALVIPNLFQVGTAIYGKLCLKIT</sequence>
<evidence type="ECO:0000313" key="1">
    <source>
        <dbReference type="Proteomes" id="UP000887574"/>
    </source>
</evidence>
<protein>
    <submittedName>
        <fullName evidence="2">Uncharacterized protein</fullName>
    </submittedName>
</protein>
<dbReference type="Proteomes" id="UP000887574">
    <property type="component" value="Unplaced"/>
</dbReference>
<name>A0A915CP26_9BILA</name>
<accession>A0A915CP26</accession>
<evidence type="ECO:0000313" key="2">
    <source>
        <dbReference type="WBParaSite" id="jg10610"/>
    </source>
</evidence>